<dbReference type="OMA" id="CWWILAT"/>
<evidence type="ECO:0000256" key="9">
    <source>
        <dbReference type="ARBA" id="ARBA00032766"/>
    </source>
</evidence>
<proteinExistence type="inferred from homology"/>
<reference evidence="12" key="4">
    <citation type="journal article" date="2015" name="PLoS ONE">
        <title>Comprehensive Evaluation of Toxoplasma gondii VEG and Neospora caninum LIV Genomes with Tachyzoite Stage Transcriptome and Proteome Defines Novel Transcript Features.</title>
        <authorList>
            <person name="Ramaprasad A."/>
            <person name="Mourier T."/>
            <person name="Naeem R."/>
            <person name="Malas T.B."/>
            <person name="Moussa E."/>
            <person name="Panigrahi A."/>
            <person name="Vermont S.J."/>
            <person name="Otto T.D."/>
            <person name="Wastling J."/>
            <person name="Pain A."/>
        </authorList>
    </citation>
    <scope>NUCLEOTIDE SEQUENCE</scope>
    <source>
        <strain evidence="12">Liverpool</strain>
    </source>
</reference>
<keyword evidence="3" id="KW-0637">Prenyltransferase</keyword>
<dbReference type="Proteomes" id="UP000007494">
    <property type="component" value="Chromosome XII"/>
</dbReference>
<reference evidence="11" key="1">
    <citation type="submission" date="2011-02" db="EMBL/GenBank/DDBJ databases">
        <authorList>
            <person name="Aslett M."/>
        </authorList>
    </citation>
    <scope>NUCLEOTIDE SEQUENCE</scope>
    <source>
        <strain evidence="11">Liverpool</strain>
    </source>
</reference>
<feature type="domain" description="Prenyltransferase alpha-alpha toroid" evidence="10">
    <location>
        <begin position="67"/>
        <end position="250"/>
    </location>
</feature>
<dbReference type="Pfam" id="PF00432">
    <property type="entry name" value="Prenyltrans"/>
    <property type="match status" value="3"/>
</dbReference>
<evidence type="ECO:0000313" key="12">
    <source>
        <dbReference type="EMBL" id="CEL71114.1"/>
    </source>
</evidence>
<keyword evidence="7" id="KW-0862">Zinc</keyword>
<evidence type="ECO:0000259" key="10">
    <source>
        <dbReference type="Pfam" id="PF00432"/>
    </source>
</evidence>
<dbReference type="InParanoid" id="F0VRK6"/>
<dbReference type="eggNOG" id="KOG0366">
    <property type="taxonomic scope" value="Eukaryota"/>
</dbReference>
<dbReference type="SUPFAM" id="SSF48239">
    <property type="entry name" value="Terpenoid cyclases/Protein prenyltransferases"/>
    <property type="match status" value="2"/>
</dbReference>
<organism evidence="11 13">
    <name type="scientific">Neospora caninum (strain Liverpool)</name>
    <dbReference type="NCBI Taxonomy" id="572307"/>
    <lineage>
        <taxon>Eukaryota</taxon>
        <taxon>Sar</taxon>
        <taxon>Alveolata</taxon>
        <taxon>Apicomplexa</taxon>
        <taxon>Conoidasida</taxon>
        <taxon>Coccidia</taxon>
        <taxon>Eucoccidiorida</taxon>
        <taxon>Eimeriorina</taxon>
        <taxon>Sarcocystidae</taxon>
        <taxon>Neospora</taxon>
    </lineage>
</organism>
<keyword evidence="5" id="KW-0479">Metal-binding</keyword>
<accession>F0VRK6</accession>
<evidence type="ECO:0000313" key="11">
    <source>
        <dbReference type="EMBL" id="CBZ56354.1"/>
    </source>
</evidence>
<dbReference type="RefSeq" id="XP_003886379.1">
    <property type="nucleotide sequence ID" value="XM_003886330.1"/>
</dbReference>
<dbReference type="OrthoDB" id="24893at2759"/>
<sequence length="583" mass="62399">MEIPVPLSAAQHRRFLQRVLVAGLETLRKGGSKNAASCSKLPAGESHLAFHKPSVGEESSRDMTTSLEADAFLLSGVYWTLAGLAVLEDSRQSDEYGDQDEQTTRAEKGRIAFVDDAQRTLLVDLVMRCKRTLPCRLHVENVENGYRSASVSPQDTRCACCVGFAPHPDPSYPATCLSTLSAVQILVLLGRAGPSNLPKQLLIRIQRFLTRLQDPSTGAFKNRCTSFPSSSAEPDIRFAMCAVACFQLTQLLISYSGCNGQIKCIPNALETGEVTSGNTCKDDAVSSTEGGCTQVKRIKTHWCCLPSQWTVADPGDNEAASGSSDSSCRGYIDIDQLFEWLTRCQNLDGGFGCAPGCESHGGTTFCAVASLCLIGRLPQLPSVARQSLEGWLGERQAQRGGLNGRPGKDADSCYCWWILATASIMDMDLSSVYDIRSLKHFVLSCQSETGGISRVPTQTRSGRCTAVAAAHELAGSLEDTAGDQVAVDGVTSLETVDGNLGNALENETPGISLFGKGRLESHSDSPKTPDPFHTFFGLAGLSILVHDGKSPDVKKSGLDDSLSGELAAMNPLFGLPINSLIMM</sequence>
<evidence type="ECO:0000313" key="13">
    <source>
        <dbReference type="Proteomes" id="UP000007494"/>
    </source>
</evidence>
<evidence type="ECO:0000256" key="7">
    <source>
        <dbReference type="ARBA" id="ARBA00022833"/>
    </source>
</evidence>
<dbReference type="GO" id="GO:0005968">
    <property type="term" value="C:Rab-protein geranylgeranyltransferase complex"/>
    <property type="evidence" value="ECO:0007669"/>
    <property type="project" value="TreeGrafter"/>
</dbReference>
<evidence type="ECO:0000256" key="2">
    <source>
        <dbReference type="ARBA" id="ARBA00010497"/>
    </source>
</evidence>
<name>F0VRK6_NEOCL</name>
<evidence type="ECO:0000256" key="8">
    <source>
        <dbReference type="ARBA" id="ARBA00030816"/>
    </source>
</evidence>
<dbReference type="EMBL" id="LN714487">
    <property type="protein sequence ID" value="CEL71114.1"/>
    <property type="molecule type" value="Genomic_DNA"/>
</dbReference>
<dbReference type="GO" id="GO:0004663">
    <property type="term" value="F:Rab geranylgeranyltransferase activity"/>
    <property type="evidence" value="ECO:0007669"/>
    <property type="project" value="TreeGrafter"/>
</dbReference>
<evidence type="ECO:0000256" key="1">
    <source>
        <dbReference type="ARBA" id="ARBA00001947"/>
    </source>
</evidence>
<dbReference type="AlphaFoldDB" id="F0VRK6"/>
<evidence type="ECO:0000256" key="5">
    <source>
        <dbReference type="ARBA" id="ARBA00022723"/>
    </source>
</evidence>
<evidence type="ECO:0000256" key="4">
    <source>
        <dbReference type="ARBA" id="ARBA00022679"/>
    </source>
</evidence>
<dbReference type="VEuPathDB" id="ToxoDB:NCLIV_067780"/>
<evidence type="ECO:0000256" key="6">
    <source>
        <dbReference type="ARBA" id="ARBA00022737"/>
    </source>
</evidence>
<dbReference type="GO" id="GO:0046872">
    <property type="term" value="F:metal ion binding"/>
    <property type="evidence" value="ECO:0007669"/>
    <property type="project" value="UniProtKB-KW"/>
</dbReference>
<protein>
    <recommendedName>
        <fullName evidence="8">Geranylgeranyl transferase type II subunit beta</fullName>
    </recommendedName>
    <alternativeName>
        <fullName evidence="9">Type II protein geranyl-geranyltransferase subunit beta</fullName>
    </alternativeName>
</protein>
<gene>
    <name evidence="12" type="ORF">BN1204_067780</name>
    <name evidence="11" type="ORF">NCLIV_067780</name>
</gene>
<keyword evidence="13" id="KW-1185">Reference proteome</keyword>
<comment type="similarity">
    <text evidence="2">Belongs to the protein prenyltransferase subunit beta family.</text>
</comment>
<keyword evidence="4 11" id="KW-0808">Transferase</keyword>
<dbReference type="PANTHER" id="PTHR11774">
    <property type="entry name" value="GERANYLGERANYL TRANSFERASE TYPE BETA SUBUNIT"/>
    <property type="match status" value="1"/>
</dbReference>
<dbReference type="Gene3D" id="1.50.10.20">
    <property type="match status" value="1"/>
</dbReference>
<dbReference type="InterPro" id="IPR045089">
    <property type="entry name" value="PGGT1B-like"/>
</dbReference>
<dbReference type="InterPro" id="IPR001330">
    <property type="entry name" value="Prenyltrans"/>
</dbReference>
<evidence type="ECO:0000256" key="3">
    <source>
        <dbReference type="ARBA" id="ARBA00022602"/>
    </source>
</evidence>
<reference evidence="11" key="2">
    <citation type="submission" date="2011-03" db="EMBL/GenBank/DDBJ databases">
        <title>Comparative genomics and transcriptomics of Neospora caninum and Toxoplasma gondii.</title>
        <authorList>
            <person name="Reid A.J."/>
            <person name="Sohal A."/>
            <person name="Harris D."/>
            <person name="Quail M."/>
            <person name="Sanders M."/>
            <person name="Berriman M."/>
            <person name="Wastling J.M."/>
            <person name="Pain A."/>
        </authorList>
    </citation>
    <scope>NUCLEOTIDE SEQUENCE</scope>
    <source>
        <strain evidence="11">Liverpool</strain>
    </source>
</reference>
<dbReference type="PANTHER" id="PTHR11774:SF11">
    <property type="entry name" value="GERANYLGERANYL TRANSFERASE TYPE-2 SUBUNIT BETA"/>
    <property type="match status" value="1"/>
</dbReference>
<dbReference type="EMBL" id="FR823393">
    <property type="protein sequence ID" value="CBZ56354.1"/>
    <property type="molecule type" value="Genomic_DNA"/>
</dbReference>
<dbReference type="InterPro" id="IPR008930">
    <property type="entry name" value="Terpenoid_cyclase/PrenylTrfase"/>
</dbReference>
<dbReference type="GeneID" id="13445577"/>
<keyword evidence="6" id="KW-0677">Repeat</keyword>
<feature type="domain" description="Prenyltransferase alpha-alpha toroid" evidence="10">
    <location>
        <begin position="524"/>
        <end position="572"/>
    </location>
</feature>
<comment type="cofactor">
    <cofactor evidence="1">
        <name>Zn(2+)</name>
        <dbReference type="ChEBI" id="CHEBI:29105"/>
    </cofactor>
</comment>
<feature type="domain" description="Prenyltransferase alpha-alpha toroid" evidence="10">
    <location>
        <begin position="331"/>
        <end position="458"/>
    </location>
</feature>
<reference evidence="13" key="3">
    <citation type="journal article" date="2012" name="PLoS Pathog.">
        <title>Comparative genomics of the apicomplexan parasites Toxoplasma gondii and Neospora caninum: Coccidia differing in host range and transmission strategy.</title>
        <authorList>
            <person name="Reid A.J."/>
            <person name="Vermont S.J."/>
            <person name="Cotton J.A."/>
            <person name="Harris D."/>
            <person name="Hill-Cawthorne G.A."/>
            <person name="Konen-Waisman S."/>
            <person name="Latham S.M."/>
            <person name="Mourier T."/>
            <person name="Norton R."/>
            <person name="Quail M.A."/>
            <person name="Sanders M."/>
            <person name="Shanmugam D."/>
            <person name="Sohal A."/>
            <person name="Wasmuth J.D."/>
            <person name="Brunk B."/>
            <person name="Grigg M.E."/>
            <person name="Howard J.C."/>
            <person name="Parkinson J."/>
            <person name="Roos D.S."/>
            <person name="Trees A.J."/>
            <person name="Berriman M."/>
            <person name="Pain A."/>
            <person name="Wastling J.M."/>
        </authorList>
    </citation>
    <scope>NUCLEOTIDE SEQUENCE [LARGE SCALE GENOMIC DNA]</scope>
    <source>
        <strain evidence="13">Liverpool</strain>
    </source>
</reference>